<dbReference type="KEGG" id="srub:C2R22_09305"/>
<reference evidence="6 7" key="1">
    <citation type="submission" date="2018-01" db="EMBL/GenBank/DDBJ databases">
        <title>Complete genome sequence of Salinigranum rubrum GX10T, an extremely halophilic archaeon isolated from a marine solar saltern.</title>
        <authorList>
            <person name="Han S."/>
        </authorList>
    </citation>
    <scope>NUCLEOTIDE SEQUENCE [LARGE SCALE GENOMIC DNA]</scope>
    <source>
        <strain evidence="6 7">GX10</strain>
    </source>
</reference>
<dbReference type="Pfam" id="PF00535">
    <property type="entry name" value="Glycos_transf_2"/>
    <property type="match status" value="1"/>
</dbReference>
<dbReference type="InterPro" id="IPR029044">
    <property type="entry name" value="Nucleotide-diphossugar_trans"/>
</dbReference>
<proteinExistence type="inferred from homology"/>
<dbReference type="Proteomes" id="UP000236584">
    <property type="component" value="Chromosome"/>
</dbReference>
<dbReference type="InterPro" id="IPR001173">
    <property type="entry name" value="Glyco_trans_2-like"/>
</dbReference>
<evidence type="ECO:0000256" key="2">
    <source>
        <dbReference type="ARBA" id="ARBA00022676"/>
    </source>
</evidence>
<keyword evidence="4" id="KW-1133">Transmembrane helix</keyword>
<keyword evidence="4" id="KW-0812">Transmembrane</keyword>
<evidence type="ECO:0000256" key="4">
    <source>
        <dbReference type="SAM" id="Phobius"/>
    </source>
</evidence>
<feature type="domain" description="Glycosyltransferase 2-like" evidence="5">
    <location>
        <begin position="15"/>
        <end position="127"/>
    </location>
</feature>
<evidence type="ECO:0000259" key="5">
    <source>
        <dbReference type="Pfam" id="PF00535"/>
    </source>
</evidence>
<evidence type="ECO:0000313" key="6">
    <source>
        <dbReference type="EMBL" id="AUV81819.1"/>
    </source>
</evidence>
<protein>
    <recommendedName>
        <fullName evidence="5">Glycosyltransferase 2-like domain-containing protein</fullName>
    </recommendedName>
</protein>
<feature type="transmembrane region" description="Helical" evidence="4">
    <location>
        <begin position="236"/>
        <end position="256"/>
    </location>
</feature>
<dbReference type="CDD" id="cd00761">
    <property type="entry name" value="Glyco_tranf_GTA_type"/>
    <property type="match status" value="1"/>
</dbReference>
<evidence type="ECO:0000256" key="3">
    <source>
        <dbReference type="ARBA" id="ARBA00022679"/>
    </source>
</evidence>
<keyword evidence="4" id="KW-0472">Membrane</keyword>
<keyword evidence="7" id="KW-1185">Reference proteome</keyword>
<feature type="transmembrane region" description="Helical" evidence="4">
    <location>
        <begin position="262"/>
        <end position="285"/>
    </location>
</feature>
<dbReference type="GO" id="GO:0016757">
    <property type="term" value="F:glycosyltransferase activity"/>
    <property type="evidence" value="ECO:0007669"/>
    <property type="project" value="UniProtKB-KW"/>
</dbReference>
<comment type="similarity">
    <text evidence="1">Belongs to the glycosyltransferase 2 family.</text>
</comment>
<dbReference type="PANTHER" id="PTHR43179:SF12">
    <property type="entry name" value="GALACTOFURANOSYLTRANSFERASE GLFT2"/>
    <property type="match status" value="1"/>
</dbReference>
<name>A0A2I8VL60_9EURY</name>
<dbReference type="SUPFAM" id="SSF53448">
    <property type="entry name" value="Nucleotide-diphospho-sugar transferases"/>
    <property type="match status" value="1"/>
</dbReference>
<gene>
    <name evidence="6" type="ORF">C2R22_09305</name>
</gene>
<keyword evidence="2" id="KW-0328">Glycosyltransferase</keyword>
<dbReference type="PANTHER" id="PTHR43179">
    <property type="entry name" value="RHAMNOSYLTRANSFERASE WBBL"/>
    <property type="match status" value="1"/>
</dbReference>
<dbReference type="EMBL" id="CP026309">
    <property type="protein sequence ID" value="AUV81819.1"/>
    <property type="molecule type" value="Genomic_DNA"/>
</dbReference>
<keyword evidence="3" id="KW-0808">Transferase</keyword>
<organism evidence="6 7">
    <name type="scientific">Salinigranum rubrum</name>
    <dbReference type="NCBI Taxonomy" id="755307"/>
    <lineage>
        <taxon>Archaea</taxon>
        <taxon>Methanobacteriati</taxon>
        <taxon>Methanobacteriota</taxon>
        <taxon>Stenosarchaea group</taxon>
        <taxon>Halobacteria</taxon>
        <taxon>Halobacteriales</taxon>
        <taxon>Haloferacaceae</taxon>
        <taxon>Salinigranum</taxon>
    </lineage>
</organism>
<sequence>MPMADQGTTRPLRISVGIPTMNNEDSIERMLRQLDEQTRPPDRVIVVDNSTDATPDIVTEVGDDVEFEVDLYEQSDRGRGVGAARADIYDRFDEDVLACLDTEHAVDADWLEIHEEFHQSNPGYGILSNSGHPGFDGPVDDPLQSHFFGQSNCSLKREALDATGGWDPWMQRGEDWDLRIRLWTAGVKSWAKHEIAATPFGQDLASNTMTWFRKKVYHDPSSVTYLRKYGPWYLRFYPLHVAADLLSLVAVVSLAVVPFGLLVAPLSLVFLLGLPLASAAAFTYYKGPRKRSSLLPRRGELSSFLVFFALGLSVLQNLKRVGGDETWNYQGFDEAVRR</sequence>
<evidence type="ECO:0000256" key="1">
    <source>
        <dbReference type="ARBA" id="ARBA00006739"/>
    </source>
</evidence>
<dbReference type="Gene3D" id="3.90.550.10">
    <property type="entry name" value="Spore Coat Polysaccharide Biosynthesis Protein SpsA, Chain A"/>
    <property type="match status" value="1"/>
</dbReference>
<dbReference type="AlphaFoldDB" id="A0A2I8VL60"/>
<evidence type="ECO:0000313" key="7">
    <source>
        <dbReference type="Proteomes" id="UP000236584"/>
    </source>
</evidence>
<accession>A0A2I8VL60</accession>